<comment type="caution">
    <text evidence="9">The sequence shown here is derived from an EMBL/GenBank/DDBJ whole genome shotgun (WGS) entry which is preliminary data.</text>
</comment>
<comment type="subcellular location">
    <subcellularLocation>
        <location evidence="1 7">Cell membrane</location>
        <topology evidence="1 7">Multi-pass membrane protein</topology>
    </subcellularLocation>
</comment>
<gene>
    <name evidence="9" type="ORF">E1269_25490</name>
</gene>
<dbReference type="Proteomes" id="UP000294739">
    <property type="component" value="Unassembled WGS sequence"/>
</dbReference>
<evidence type="ECO:0000256" key="5">
    <source>
        <dbReference type="ARBA" id="ARBA00022989"/>
    </source>
</evidence>
<keyword evidence="4 7" id="KW-0812">Transmembrane</keyword>
<keyword evidence="6 7" id="KW-0472">Membrane</keyword>
<evidence type="ECO:0000256" key="3">
    <source>
        <dbReference type="ARBA" id="ARBA00022475"/>
    </source>
</evidence>
<dbReference type="CDD" id="cd06261">
    <property type="entry name" value="TM_PBP2"/>
    <property type="match status" value="1"/>
</dbReference>
<dbReference type="RefSeq" id="WP_131899875.1">
    <property type="nucleotide sequence ID" value="NZ_SMKZ01000050.1"/>
</dbReference>
<evidence type="ECO:0000256" key="7">
    <source>
        <dbReference type="RuleBase" id="RU363032"/>
    </source>
</evidence>
<dbReference type="EMBL" id="SMKZ01000050">
    <property type="protein sequence ID" value="TDE00398.1"/>
    <property type="molecule type" value="Genomic_DNA"/>
</dbReference>
<dbReference type="InParanoid" id="A0A4V2Z0B7"/>
<evidence type="ECO:0000259" key="8">
    <source>
        <dbReference type="PROSITE" id="PS50928"/>
    </source>
</evidence>
<evidence type="ECO:0000256" key="1">
    <source>
        <dbReference type="ARBA" id="ARBA00004651"/>
    </source>
</evidence>
<reference evidence="9 10" key="1">
    <citation type="submission" date="2019-03" db="EMBL/GenBank/DDBJ databases">
        <title>Draft genome sequences of novel Actinobacteria.</title>
        <authorList>
            <person name="Sahin N."/>
            <person name="Ay H."/>
            <person name="Saygin H."/>
        </authorList>
    </citation>
    <scope>NUCLEOTIDE SEQUENCE [LARGE SCALE GENOMIC DNA]</scope>
    <source>
        <strain evidence="9 10">5K138</strain>
    </source>
</reference>
<dbReference type="InterPro" id="IPR035906">
    <property type="entry name" value="MetI-like_sf"/>
</dbReference>
<feature type="transmembrane region" description="Helical" evidence="7">
    <location>
        <begin position="188"/>
        <end position="209"/>
    </location>
</feature>
<dbReference type="InterPro" id="IPR050901">
    <property type="entry name" value="BP-dep_ABC_trans_perm"/>
</dbReference>
<evidence type="ECO:0000256" key="4">
    <source>
        <dbReference type="ARBA" id="ARBA00022692"/>
    </source>
</evidence>
<feature type="transmembrane region" description="Helical" evidence="7">
    <location>
        <begin position="243"/>
        <end position="264"/>
    </location>
</feature>
<dbReference type="PANTHER" id="PTHR32243:SF18">
    <property type="entry name" value="INNER MEMBRANE ABC TRANSPORTER PERMEASE PROTEIN YCJP"/>
    <property type="match status" value="1"/>
</dbReference>
<dbReference type="PROSITE" id="PS50928">
    <property type="entry name" value="ABC_TM1"/>
    <property type="match status" value="1"/>
</dbReference>
<protein>
    <submittedName>
        <fullName evidence="9">Carbohydrate ABC transporter permease</fullName>
    </submittedName>
</protein>
<comment type="similarity">
    <text evidence="7">Belongs to the binding-protein-dependent transport system permease family.</text>
</comment>
<dbReference type="SUPFAM" id="SSF161098">
    <property type="entry name" value="MetI-like"/>
    <property type="match status" value="1"/>
</dbReference>
<keyword evidence="3" id="KW-1003">Cell membrane</keyword>
<feature type="transmembrane region" description="Helical" evidence="7">
    <location>
        <begin position="12"/>
        <end position="32"/>
    </location>
</feature>
<dbReference type="OrthoDB" id="9794684at2"/>
<dbReference type="Gene3D" id="1.10.3720.10">
    <property type="entry name" value="MetI-like"/>
    <property type="match status" value="1"/>
</dbReference>
<accession>A0A4V2Z0B7</accession>
<proteinExistence type="inferred from homology"/>
<keyword evidence="10" id="KW-1185">Reference proteome</keyword>
<feature type="domain" description="ABC transmembrane type-1" evidence="8">
    <location>
        <begin position="72"/>
        <end position="264"/>
    </location>
</feature>
<keyword evidence="5 7" id="KW-1133">Transmembrane helix</keyword>
<dbReference type="Pfam" id="PF00528">
    <property type="entry name" value="BPD_transp_1"/>
    <property type="match status" value="1"/>
</dbReference>
<dbReference type="AlphaFoldDB" id="A0A4V2Z0B7"/>
<evidence type="ECO:0000313" key="10">
    <source>
        <dbReference type="Proteomes" id="UP000294739"/>
    </source>
</evidence>
<dbReference type="GO" id="GO:0055085">
    <property type="term" value="P:transmembrane transport"/>
    <property type="evidence" value="ECO:0007669"/>
    <property type="project" value="InterPro"/>
</dbReference>
<dbReference type="InterPro" id="IPR000515">
    <property type="entry name" value="MetI-like"/>
</dbReference>
<organism evidence="9 10">
    <name type="scientific">Jiangella asiatica</name>
    <dbReference type="NCBI Taxonomy" id="2530372"/>
    <lineage>
        <taxon>Bacteria</taxon>
        <taxon>Bacillati</taxon>
        <taxon>Actinomycetota</taxon>
        <taxon>Actinomycetes</taxon>
        <taxon>Jiangellales</taxon>
        <taxon>Jiangellaceae</taxon>
        <taxon>Jiangella</taxon>
    </lineage>
</organism>
<dbReference type="PANTHER" id="PTHR32243">
    <property type="entry name" value="MALTOSE TRANSPORT SYSTEM PERMEASE-RELATED"/>
    <property type="match status" value="1"/>
</dbReference>
<dbReference type="GO" id="GO:0005886">
    <property type="term" value="C:plasma membrane"/>
    <property type="evidence" value="ECO:0007669"/>
    <property type="project" value="UniProtKB-SubCell"/>
</dbReference>
<feature type="transmembrane region" description="Helical" evidence="7">
    <location>
        <begin position="109"/>
        <end position="129"/>
    </location>
</feature>
<evidence type="ECO:0000313" key="9">
    <source>
        <dbReference type="EMBL" id="TDE00398.1"/>
    </source>
</evidence>
<evidence type="ECO:0000256" key="2">
    <source>
        <dbReference type="ARBA" id="ARBA00022448"/>
    </source>
</evidence>
<sequence>MRGSSRVLATPSKYLALAVYLVFLAFPLLWLISTAFKSPQEMALIEPTIIPEHPTLDNFRLAFEQQPLARALLNTLIIAGVSALVTVLLSIPAAYVMARYRSVVSRMTALWVLLSQMFPFILVIIPLFLLLRDAGLYDTQIGLIIVYVVWSMPFALWMLRSYVVGIPVELEEAAAMDGAGKLRTLKDIVAPLLVPGVVAAALFAFVSAWNEFLFALVLLRTPELQTISLTLVKFIGAEGVARLGPLAAAALVATIPSLVFFAIIQRRLVGGMLGGAVKS</sequence>
<name>A0A4V2Z0B7_9ACTN</name>
<feature type="transmembrane region" description="Helical" evidence="7">
    <location>
        <begin position="141"/>
        <end position="159"/>
    </location>
</feature>
<feature type="transmembrane region" description="Helical" evidence="7">
    <location>
        <begin position="71"/>
        <end position="97"/>
    </location>
</feature>
<keyword evidence="2 7" id="KW-0813">Transport</keyword>
<evidence type="ECO:0000256" key="6">
    <source>
        <dbReference type="ARBA" id="ARBA00023136"/>
    </source>
</evidence>